<sequence>MRKLFSLFILIAFYHAANAQGCVAIRNNGATCTMAGAHNDEKQASWTFGINSRYFKSYKHFVGMVEQKEREEAGTEVINHSFSTEISLTHRLNSRWSVAFYAPIIANARSSMYEHYGNGSKSPNARRETHAFGLGDIRLSAYYWLVDPAKMTKANVQLGVGIKLPTGDYRYQDYFWKNDSTKVLGPVDQSIQLGDGGTGFSTEYNAFYQFSKELGLYTNGYYLFNPREQNAVSTARGGIVSASAIQNGSDVMSVPDQFMFRLGANLSVNQFWFSAGMRVEGVPAKDIIGGSNGFRRPGYVISAEPVVAYKTKKAQFYLSVPYAVERNRIQSVPDKIRTQLTGVYTQGDAAFADYTVNFGVVFSLK</sequence>
<feature type="signal peptide" evidence="1">
    <location>
        <begin position="1"/>
        <end position="19"/>
    </location>
</feature>
<dbReference type="OrthoDB" id="735059at2"/>
<feature type="chain" id="PRO_5022790460" description="Transporter" evidence="1">
    <location>
        <begin position="20"/>
        <end position="365"/>
    </location>
</feature>
<dbReference type="EMBL" id="CP042433">
    <property type="protein sequence ID" value="QEC55493.1"/>
    <property type="molecule type" value="Genomic_DNA"/>
</dbReference>
<name>A0A5B8UG67_9BACT</name>
<dbReference type="RefSeq" id="WP_146784300.1">
    <property type="nucleotide sequence ID" value="NZ_BAABIO010000002.1"/>
</dbReference>
<proteinExistence type="predicted"/>
<dbReference type="Proteomes" id="UP000321204">
    <property type="component" value="Chromosome"/>
</dbReference>
<keyword evidence="1" id="KW-0732">Signal</keyword>
<keyword evidence="3" id="KW-1185">Reference proteome</keyword>
<dbReference type="KEGG" id="fgg:FSB75_06110"/>
<evidence type="ECO:0008006" key="4">
    <source>
        <dbReference type="Google" id="ProtNLM"/>
    </source>
</evidence>
<reference evidence="2 3" key="1">
    <citation type="journal article" date="2015" name="Int. J. Syst. Evol. Microbiol.">
        <title>Flavisolibacter ginsenosidimutans sp. nov., with ginsenoside-converting activity isolated from soil used for cultivating ginseng.</title>
        <authorList>
            <person name="Zhao Y."/>
            <person name="Liu Q."/>
            <person name="Kang M.S."/>
            <person name="Jin F."/>
            <person name="Yu H."/>
            <person name="Im W.T."/>
        </authorList>
    </citation>
    <scope>NUCLEOTIDE SEQUENCE [LARGE SCALE GENOMIC DNA]</scope>
    <source>
        <strain evidence="2 3">Gsoil 636</strain>
    </source>
</reference>
<dbReference type="AlphaFoldDB" id="A0A5B8UG67"/>
<protein>
    <recommendedName>
        <fullName evidence="4">Transporter</fullName>
    </recommendedName>
</protein>
<evidence type="ECO:0000313" key="3">
    <source>
        <dbReference type="Proteomes" id="UP000321204"/>
    </source>
</evidence>
<accession>A0A5B8UG67</accession>
<evidence type="ECO:0000313" key="2">
    <source>
        <dbReference type="EMBL" id="QEC55493.1"/>
    </source>
</evidence>
<gene>
    <name evidence="2" type="ORF">FSB75_06110</name>
</gene>
<organism evidence="2 3">
    <name type="scientific">Flavisolibacter ginsenosidimutans</name>
    <dbReference type="NCBI Taxonomy" id="661481"/>
    <lineage>
        <taxon>Bacteria</taxon>
        <taxon>Pseudomonadati</taxon>
        <taxon>Bacteroidota</taxon>
        <taxon>Chitinophagia</taxon>
        <taxon>Chitinophagales</taxon>
        <taxon>Chitinophagaceae</taxon>
        <taxon>Flavisolibacter</taxon>
    </lineage>
</organism>
<evidence type="ECO:0000256" key="1">
    <source>
        <dbReference type="SAM" id="SignalP"/>
    </source>
</evidence>